<dbReference type="Pfam" id="PF00153">
    <property type="entry name" value="Mito_carr"/>
    <property type="match status" value="3"/>
</dbReference>
<keyword evidence="5" id="KW-0677">Repeat</keyword>
<dbReference type="InterPro" id="IPR018108">
    <property type="entry name" value="MCP_transmembrane"/>
</dbReference>
<reference evidence="24" key="2">
    <citation type="submission" date="2022-10" db="EMBL/GenBank/DDBJ databases">
        <authorList>
            <consortium name="ENA_rothamsted_submissions"/>
            <consortium name="culmorum"/>
            <person name="King R."/>
        </authorList>
    </citation>
    <scope>NUCLEOTIDE SEQUENCE</scope>
</reference>
<comment type="similarity">
    <text evidence="2 23">Belongs to the mitochondrial carrier (TC 2.A.29) family.</text>
</comment>
<dbReference type="InterPro" id="IPR050567">
    <property type="entry name" value="Mitochondrial_Carrier"/>
</dbReference>
<comment type="catalytic activity">
    <reaction evidence="13">
        <text>L-histidine(out) + L-arginine(in) = L-histidine(in) + L-arginine(out)</text>
        <dbReference type="Rhea" id="RHEA:71063"/>
        <dbReference type="ChEBI" id="CHEBI:32682"/>
        <dbReference type="ChEBI" id="CHEBI:57595"/>
    </reaction>
</comment>
<evidence type="ECO:0000256" key="13">
    <source>
        <dbReference type="ARBA" id="ARBA00050768"/>
    </source>
</evidence>
<evidence type="ECO:0000256" key="12">
    <source>
        <dbReference type="ARBA" id="ARBA00050592"/>
    </source>
</evidence>
<accession>A0A9N9RGW2</accession>
<proteinExistence type="inferred from homology"/>
<dbReference type="PROSITE" id="PS50920">
    <property type="entry name" value="SOLCAR"/>
    <property type="match status" value="3"/>
</dbReference>
<evidence type="ECO:0000256" key="11">
    <source>
        <dbReference type="ARBA" id="ARBA00049090"/>
    </source>
</evidence>
<dbReference type="Proteomes" id="UP001153620">
    <property type="component" value="Chromosome 1"/>
</dbReference>
<dbReference type="PANTHER" id="PTHR45624">
    <property type="entry name" value="MITOCHONDRIAL BASIC AMINO ACIDS TRANSPORTER-RELATED"/>
    <property type="match status" value="1"/>
</dbReference>
<sequence length="374" mass="41914">MALDFIAGCLGGCAGLLVGHPFDTVKIHLQTQDYKNPLYRGTYDCLKKIVQKESLSGLYRGLSSPLASISVLNAIVFGVYGSVQRQSKDPESLIAHFCAGSAAGLSQTLICSPMELVKSRMQIQNDIPSAVKHNNPFACLKHVWKHEGRRGVFKGLGITVARDVPGFASYFVSFEMMMRQTSNPSAFYTLMAGGLAGTFSWVISFPVDVVKSRLQVDGMDGKPKYNGAMDCIRKSYEAEGAAFLTRGLNSTLLRAFPMNAVCFLVVTYVMKFFQNPQSIDVSLSKAEPLPIIDYNQGFITRIFNRIDFDSQHKHRKFRYMIFLDGFHEAACHADMVHLSDTLREQRKSYEYFYRINDGVLNQNLTEDDMRVPIK</sequence>
<evidence type="ECO:0000256" key="2">
    <source>
        <dbReference type="ARBA" id="ARBA00006375"/>
    </source>
</evidence>
<evidence type="ECO:0000256" key="21">
    <source>
        <dbReference type="ARBA" id="ARBA00080567"/>
    </source>
</evidence>
<evidence type="ECO:0000256" key="16">
    <source>
        <dbReference type="ARBA" id="ARBA00052673"/>
    </source>
</evidence>
<keyword evidence="25" id="KW-1185">Reference proteome</keyword>
<gene>
    <name evidence="24" type="ORF">CHIRRI_LOCUS692</name>
</gene>
<evidence type="ECO:0000256" key="20">
    <source>
        <dbReference type="ARBA" id="ARBA00079387"/>
    </source>
</evidence>
<dbReference type="PANTHER" id="PTHR45624:SF61">
    <property type="entry name" value="MITOCHONDRIAL BASIC AMINO ACIDS TRANSPORTER"/>
    <property type="match status" value="1"/>
</dbReference>
<dbReference type="InterPro" id="IPR002067">
    <property type="entry name" value="MCP"/>
</dbReference>
<name>A0A9N9RGW2_9DIPT</name>
<evidence type="ECO:0000256" key="19">
    <source>
        <dbReference type="ARBA" id="ARBA00078745"/>
    </source>
</evidence>
<keyword evidence="3 23" id="KW-0813">Transport</keyword>
<dbReference type="OrthoDB" id="193856at2759"/>
<evidence type="ECO:0000256" key="17">
    <source>
        <dbReference type="ARBA" id="ARBA00071763"/>
    </source>
</evidence>
<comment type="catalytic activity">
    <reaction evidence="16">
        <text>N(omega)-methyl-L-arginine(in) + L-arginine(out) = N(omega)-methyl-L-arginine(out) + L-arginine(in)</text>
        <dbReference type="Rhea" id="RHEA:72803"/>
        <dbReference type="ChEBI" id="CHEBI:32682"/>
        <dbReference type="ChEBI" id="CHEBI:114953"/>
    </reaction>
</comment>
<keyword evidence="9" id="KW-0496">Mitochondrion</keyword>
<evidence type="ECO:0000256" key="6">
    <source>
        <dbReference type="ARBA" id="ARBA00022792"/>
    </source>
</evidence>
<dbReference type="GO" id="GO:1990575">
    <property type="term" value="P:mitochondrial L-ornithine transmembrane transport"/>
    <property type="evidence" value="ECO:0007669"/>
    <property type="project" value="UniProtKB-ARBA"/>
</dbReference>
<evidence type="ECO:0000256" key="9">
    <source>
        <dbReference type="ARBA" id="ARBA00023128"/>
    </source>
</evidence>
<comment type="catalytic activity">
    <reaction evidence="14">
        <text>L-homoarginine(in) + L-arginine(out) = L-homoarginine(out) + L-arginine(in)</text>
        <dbReference type="Rhea" id="RHEA:72799"/>
        <dbReference type="ChEBI" id="CHEBI:32682"/>
        <dbReference type="ChEBI" id="CHEBI:143006"/>
    </reaction>
</comment>
<evidence type="ECO:0000313" key="25">
    <source>
        <dbReference type="Proteomes" id="UP001153620"/>
    </source>
</evidence>
<comment type="catalytic activity">
    <reaction evidence="15">
        <text>L-ornithine(in) + L-arginine(out) = L-ornithine(out) + L-arginine(in)</text>
        <dbReference type="Rhea" id="RHEA:34991"/>
        <dbReference type="ChEBI" id="CHEBI:32682"/>
        <dbReference type="ChEBI" id="CHEBI:46911"/>
    </reaction>
</comment>
<organism evidence="24 25">
    <name type="scientific">Chironomus riparius</name>
    <dbReference type="NCBI Taxonomy" id="315576"/>
    <lineage>
        <taxon>Eukaryota</taxon>
        <taxon>Metazoa</taxon>
        <taxon>Ecdysozoa</taxon>
        <taxon>Arthropoda</taxon>
        <taxon>Hexapoda</taxon>
        <taxon>Insecta</taxon>
        <taxon>Pterygota</taxon>
        <taxon>Neoptera</taxon>
        <taxon>Endopterygota</taxon>
        <taxon>Diptera</taxon>
        <taxon>Nematocera</taxon>
        <taxon>Chironomoidea</taxon>
        <taxon>Chironomidae</taxon>
        <taxon>Chironominae</taxon>
        <taxon>Chironomus</taxon>
    </lineage>
</organism>
<evidence type="ECO:0000256" key="14">
    <source>
        <dbReference type="ARBA" id="ARBA00051045"/>
    </source>
</evidence>
<protein>
    <recommendedName>
        <fullName evidence="17">Mitochondrial basic amino acids transporter</fullName>
    </recommendedName>
    <alternativeName>
        <fullName evidence="21">Carnitine/acylcarnitine translocase-like</fullName>
    </alternativeName>
    <alternativeName>
        <fullName evidence="20">Mitochondrial carnitine/acylcarnitine carrier protein CACL</fullName>
    </alternativeName>
    <alternativeName>
        <fullName evidence="19">Mitochondrial ornithine transporter 3</fullName>
    </alternativeName>
    <alternativeName>
        <fullName evidence="18">Solute carrier family 25 member 29</fullName>
    </alternativeName>
</protein>
<evidence type="ECO:0000256" key="10">
    <source>
        <dbReference type="ARBA" id="ARBA00023136"/>
    </source>
</evidence>
<dbReference type="InterPro" id="IPR023395">
    <property type="entry name" value="MCP_dom_sf"/>
</dbReference>
<feature type="repeat" description="Solcar" evidence="22">
    <location>
        <begin position="2"/>
        <end position="86"/>
    </location>
</feature>
<dbReference type="AlphaFoldDB" id="A0A9N9RGW2"/>
<dbReference type="PRINTS" id="PR00926">
    <property type="entry name" value="MITOCARRIER"/>
</dbReference>
<keyword evidence="10 22" id="KW-0472">Membrane</keyword>
<feature type="repeat" description="Solcar" evidence="22">
    <location>
        <begin position="184"/>
        <end position="272"/>
    </location>
</feature>
<evidence type="ECO:0000256" key="8">
    <source>
        <dbReference type="ARBA" id="ARBA00022989"/>
    </source>
</evidence>
<comment type="catalytic activity">
    <reaction evidence="11">
        <text>L-lysine(out) + L-arginine(in) = L-lysine(in) + L-arginine(out)</text>
        <dbReference type="Rhea" id="RHEA:70827"/>
        <dbReference type="ChEBI" id="CHEBI:32551"/>
        <dbReference type="ChEBI" id="CHEBI:32682"/>
    </reaction>
</comment>
<dbReference type="GO" id="GO:0005289">
    <property type="term" value="F:high-affinity L-arginine transmembrane transporter activity"/>
    <property type="evidence" value="ECO:0007669"/>
    <property type="project" value="TreeGrafter"/>
</dbReference>
<evidence type="ECO:0000256" key="23">
    <source>
        <dbReference type="RuleBase" id="RU000488"/>
    </source>
</evidence>
<keyword evidence="8" id="KW-1133">Transmembrane helix</keyword>
<feature type="repeat" description="Solcar" evidence="22">
    <location>
        <begin position="91"/>
        <end position="180"/>
    </location>
</feature>
<reference evidence="24" key="1">
    <citation type="submission" date="2022-01" db="EMBL/GenBank/DDBJ databases">
        <authorList>
            <person name="King R."/>
        </authorList>
    </citation>
    <scope>NUCLEOTIDE SEQUENCE</scope>
</reference>
<evidence type="ECO:0000256" key="22">
    <source>
        <dbReference type="PROSITE-ProRule" id="PRU00282"/>
    </source>
</evidence>
<evidence type="ECO:0000256" key="4">
    <source>
        <dbReference type="ARBA" id="ARBA00022692"/>
    </source>
</evidence>
<keyword evidence="4 22" id="KW-0812">Transmembrane</keyword>
<dbReference type="EMBL" id="OU895877">
    <property type="protein sequence ID" value="CAG9797703.1"/>
    <property type="molecule type" value="Genomic_DNA"/>
</dbReference>
<keyword evidence="7" id="KW-0029">Amino-acid transport</keyword>
<comment type="catalytic activity">
    <reaction evidence="12">
        <text>L-histidine(out) = L-histidine(in)</text>
        <dbReference type="Rhea" id="RHEA:72807"/>
        <dbReference type="ChEBI" id="CHEBI:57595"/>
    </reaction>
</comment>
<evidence type="ECO:0000256" key="5">
    <source>
        <dbReference type="ARBA" id="ARBA00022737"/>
    </source>
</evidence>
<dbReference type="Gene3D" id="1.50.40.10">
    <property type="entry name" value="Mitochondrial carrier domain"/>
    <property type="match status" value="1"/>
</dbReference>
<dbReference type="GO" id="GO:0005743">
    <property type="term" value="C:mitochondrial inner membrane"/>
    <property type="evidence" value="ECO:0007669"/>
    <property type="project" value="UniProtKB-SubCell"/>
</dbReference>
<evidence type="ECO:0000256" key="1">
    <source>
        <dbReference type="ARBA" id="ARBA00004448"/>
    </source>
</evidence>
<dbReference type="SUPFAM" id="SSF103506">
    <property type="entry name" value="Mitochondrial carrier"/>
    <property type="match status" value="1"/>
</dbReference>
<evidence type="ECO:0000256" key="7">
    <source>
        <dbReference type="ARBA" id="ARBA00022970"/>
    </source>
</evidence>
<dbReference type="FunFam" id="1.50.40.10:FF:000037">
    <property type="entry name" value="Solute carrier family 25 member 29"/>
    <property type="match status" value="1"/>
</dbReference>
<evidence type="ECO:0000256" key="18">
    <source>
        <dbReference type="ARBA" id="ARBA00076491"/>
    </source>
</evidence>
<evidence type="ECO:0000256" key="15">
    <source>
        <dbReference type="ARBA" id="ARBA00051921"/>
    </source>
</evidence>
<evidence type="ECO:0000313" key="24">
    <source>
        <dbReference type="EMBL" id="CAG9797703.1"/>
    </source>
</evidence>
<comment type="subcellular location">
    <subcellularLocation>
        <location evidence="1">Mitochondrion inner membrane</location>
        <topology evidence="1">Multi-pass membrane protein</topology>
    </subcellularLocation>
</comment>
<keyword evidence="6" id="KW-0999">Mitochondrion inner membrane</keyword>
<evidence type="ECO:0000256" key="3">
    <source>
        <dbReference type="ARBA" id="ARBA00022448"/>
    </source>
</evidence>